<proteinExistence type="predicted"/>
<evidence type="ECO:0000313" key="2">
    <source>
        <dbReference type="EMBL" id="SET17270.1"/>
    </source>
</evidence>
<dbReference type="RefSeq" id="WP_244513440.1">
    <property type="nucleotide sequence ID" value="NZ_FOHE01000006.1"/>
</dbReference>
<sequence>MSIRVSGPGLKSVDSHAAIHEAALNEAKELNHILGRLLKDNQKEKALETAYIAVEHWETRTLRHAEAEENGLYKEMIEENPDLKDEIVALTRDHDTMRYLVKEIKHSLEMDGFDEEVLQQFHALVHVDMYHNLEEERILPHH</sequence>
<organism evidence="2 3">
    <name type="scientific">Oceanobacillus limi</name>
    <dbReference type="NCBI Taxonomy" id="930131"/>
    <lineage>
        <taxon>Bacteria</taxon>
        <taxon>Bacillati</taxon>
        <taxon>Bacillota</taxon>
        <taxon>Bacilli</taxon>
        <taxon>Bacillales</taxon>
        <taxon>Bacillaceae</taxon>
        <taxon>Oceanobacillus</taxon>
    </lineage>
</organism>
<reference evidence="2 3" key="1">
    <citation type="submission" date="2016-10" db="EMBL/GenBank/DDBJ databases">
        <authorList>
            <person name="de Groot N.N."/>
        </authorList>
    </citation>
    <scope>NUCLEOTIDE SEQUENCE [LARGE SCALE GENOMIC DNA]</scope>
    <source>
        <strain evidence="2 3">IBRC-M 10780</strain>
    </source>
</reference>
<dbReference type="Gene3D" id="1.20.120.520">
    <property type="entry name" value="nmb1532 protein domain like"/>
    <property type="match status" value="1"/>
</dbReference>
<feature type="domain" description="Hemerythrin-like" evidence="1">
    <location>
        <begin position="20"/>
        <end position="139"/>
    </location>
</feature>
<accession>A0A1I0CCI3</accession>
<gene>
    <name evidence="2" type="ORF">SAMN05216389_106160</name>
</gene>
<dbReference type="EMBL" id="FOHE01000006">
    <property type="protein sequence ID" value="SET17270.1"/>
    <property type="molecule type" value="Genomic_DNA"/>
</dbReference>
<keyword evidence="3" id="KW-1185">Reference proteome</keyword>
<evidence type="ECO:0000259" key="1">
    <source>
        <dbReference type="Pfam" id="PF01814"/>
    </source>
</evidence>
<dbReference type="Proteomes" id="UP000198618">
    <property type="component" value="Unassembled WGS sequence"/>
</dbReference>
<dbReference type="InterPro" id="IPR012312">
    <property type="entry name" value="Hemerythrin-like"/>
</dbReference>
<dbReference type="STRING" id="930131.SAMN05216389_106160"/>
<dbReference type="AlphaFoldDB" id="A0A1I0CCI3"/>
<name>A0A1I0CCI3_9BACI</name>
<protein>
    <submittedName>
        <fullName evidence="2">Hemerythrin HHE cation binding domain-containing protein</fullName>
    </submittedName>
</protein>
<evidence type="ECO:0000313" key="3">
    <source>
        <dbReference type="Proteomes" id="UP000198618"/>
    </source>
</evidence>
<dbReference type="Pfam" id="PF01814">
    <property type="entry name" value="Hemerythrin"/>
    <property type="match status" value="1"/>
</dbReference>